<dbReference type="EMBL" id="JAZHFV010000010">
    <property type="protein sequence ID" value="MEX4010181.1"/>
    <property type="molecule type" value="Genomic_DNA"/>
</dbReference>
<evidence type="ECO:0000256" key="1">
    <source>
        <dbReference type="ARBA" id="ARBA00022729"/>
    </source>
</evidence>
<dbReference type="PROSITE" id="PS51257">
    <property type="entry name" value="PROKAR_LIPOPROTEIN"/>
    <property type="match status" value="1"/>
</dbReference>
<protein>
    <submittedName>
        <fullName evidence="4">Polysaccharide biosynthesis/export family protein</fullName>
    </submittedName>
</protein>
<accession>A0ABV3X0Y0</accession>
<feature type="domain" description="Soluble ligand binding" evidence="3">
    <location>
        <begin position="112"/>
        <end position="162"/>
    </location>
</feature>
<proteinExistence type="predicted"/>
<dbReference type="PANTHER" id="PTHR33619">
    <property type="entry name" value="POLYSACCHARIDE EXPORT PROTEIN GFCE-RELATED"/>
    <property type="match status" value="1"/>
</dbReference>
<evidence type="ECO:0000313" key="4">
    <source>
        <dbReference type="EMBL" id="MEX4010181.1"/>
    </source>
</evidence>
<feature type="domain" description="Polysaccharide export protein N-terminal" evidence="2">
    <location>
        <begin position="33"/>
        <end position="106"/>
    </location>
</feature>
<dbReference type="RefSeq" id="WP_368804956.1">
    <property type="nucleotide sequence ID" value="NZ_CBDDTD010000002.1"/>
</dbReference>
<dbReference type="Gene3D" id="3.10.560.10">
    <property type="entry name" value="Outer membrane lipoprotein wza domain like"/>
    <property type="match status" value="1"/>
</dbReference>
<keyword evidence="5" id="KW-1185">Reference proteome</keyword>
<organism evidence="4 5">
    <name type="scientific">Neoaquamicrobium sediminum</name>
    <dbReference type="NCBI Taxonomy" id="1849104"/>
    <lineage>
        <taxon>Bacteria</taxon>
        <taxon>Pseudomonadati</taxon>
        <taxon>Pseudomonadota</taxon>
        <taxon>Alphaproteobacteria</taxon>
        <taxon>Hyphomicrobiales</taxon>
        <taxon>Phyllobacteriaceae</taxon>
        <taxon>Neoaquamicrobium</taxon>
    </lineage>
</organism>
<name>A0ABV3X0Y0_9HYPH</name>
<keyword evidence="1" id="KW-0732">Signal</keyword>
<dbReference type="InterPro" id="IPR019554">
    <property type="entry name" value="Soluble_ligand-bd"/>
</dbReference>
<gene>
    <name evidence="4" type="ORF">V1479_22940</name>
</gene>
<sequence length="185" mass="20110">MKSHLAAAIAISIFLAGCSGYRPAPAAFHEAINEPYIVDAGDRIRVTVFEQETLTNTYAVDQSGYIAFPLVGAIAARGYTVQQIEGQIAQKLRNGYLRDPDVSVEVDRYRPVFVMGEVGAAGQYSYVPGMTVHKAVAAAGGYTPRANQNNVDITRDINGKVMTGRVTTSDPLMPGDTIYVRERFF</sequence>
<evidence type="ECO:0000259" key="2">
    <source>
        <dbReference type="Pfam" id="PF02563"/>
    </source>
</evidence>
<comment type="caution">
    <text evidence="4">The sequence shown here is derived from an EMBL/GenBank/DDBJ whole genome shotgun (WGS) entry which is preliminary data.</text>
</comment>
<dbReference type="Gene3D" id="3.30.1950.10">
    <property type="entry name" value="wza like domain"/>
    <property type="match status" value="1"/>
</dbReference>
<dbReference type="InterPro" id="IPR003715">
    <property type="entry name" value="Poly_export_N"/>
</dbReference>
<evidence type="ECO:0000313" key="5">
    <source>
        <dbReference type="Proteomes" id="UP001559025"/>
    </source>
</evidence>
<dbReference type="InterPro" id="IPR049712">
    <property type="entry name" value="Poly_export"/>
</dbReference>
<dbReference type="Proteomes" id="UP001559025">
    <property type="component" value="Unassembled WGS sequence"/>
</dbReference>
<dbReference type="Pfam" id="PF10531">
    <property type="entry name" value="SLBB"/>
    <property type="match status" value="1"/>
</dbReference>
<dbReference type="PANTHER" id="PTHR33619:SF3">
    <property type="entry name" value="POLYSACCHARIDE EXPORT PROTEIN GFCE-RELATED"/>
    <property type="match status" value="1"/>
</dbReference>
<dbReference type="Pfam" id="PF02563">
    <property type="entry name" value="Poly_export"/>
    <property type="match status" value="1"/>
</dbReference>
<evidence type="ECO:0000259" key="3">
    <source>
        <dbReference type="Pfam" id="PF10531"/>
    </source>
</evidence>
<reference evidence="4 5" key="1">
    <citation type="submission" date="2024-01" db="EMBL/GenBank/DDBJ databases">
        <title>New evidence supports the origin of RcGTA from prophage.</title>
        <authorList>
            <person name="Xu Y."/>
            <person name="Liu B."/>
            <person name="Chen F."/>
        </authorList>
    </citation>
    <scope>NUCLEOTIDE SEQUENCE [LARGE SCALE GENOMIC DNA]</scope>
    <source>
        <strain evidence="4 5">CBW1107-2</strain>
    </source>
</reference>